<accession>A0A2X3EMA4</accession>
<name>A0A2X3EMA4_9HELI</name>
<gene>
    <name evidence="3" type="ORF">NCTC13102_02291</name>
</gene>
<feature type="region of interest" description="Disordered" evidence="2">
    <location>
        <begin position="640"/>
        <end position="665"/>
    </location>
</feature>
<organism evidence="3 4">
    <name type="scientific">Helicobacter fennelliae</name>
    <dbReference type="NCBI Taxonomy" id="215"/>
    <lineage>
        <taxon>Bacteria</taxon>
        <taxon>Pseudomonadati</taxon>
        <taxon>Campylobacterota</taxon>
        <taxon>Epsilonproteobacteria</taxon>
        <taxon>Campylobacterales</taxon>
        <taxon>Helicobacteraceae</taxon>
        <taxon>Helicobacter</taxon>
    </lineage>
</organism>
<evidence type="ECO:0000313" key="4">
    <source>
        <dbReference type="Proteomes" id="UP000250166"/>
    </source>
</evidence>
<sequence>MLNLTLRRVDFNELRVEDISKRPILESLQKFWSKSENEYIDFLEKNNIDFYRNFSSIAELKEVMKHDITILNTIAEQGLDNAFDFKTINLLKSKNLKEIHDHEFMKLTIDLRHINNPESKELIKDLFVETKSVSLVDFVDVNEDSCSLIYHKKGAFYYNDEPYMCNTRESLTLLENYEVPKDNNFILSRLLLDLANKLEENGVEESFCVQYNNGEENNKNIHEVIYWGHLSAEEKKEIKAEMREQKELNNEAKNQAKQELKAEANNNRNSLKPQEAKEVLEQEKNVRLYNISEFAKEQAENKTQESFNEVKERQETKISEIIAKSIELYKQKEQEKLKSRLEKAEKDSQNAYNDLKDYLHNGLTILEALKNIQQKYRNEDTINFASLLFSKDILNLRSKEEEIISLNQEKGELRAECENAYNEVEKREETISKLKSTLQSKINEMQNYEYELEKNFEVKLQEKEAVMLKELESLQKEQEKVNNEYEQEIKELDCANEELSNENKKINEQNLKLNSQNAALQKSLSEIENRYEKDKEQMKQEVEVLNDENKKINEINFKLSSQNTLLESHLKEQKKELESLQKEFKEKLEVAESHIKRLYKLEAQVEIFNDKENMYKEQIKELKGKNTALEGKLNGILEDMMNKQNSQPQAKTEKPKRSRDILGDA</sequence>
<feature type="compositionally biased region" description="Basic and acidic residues" evidence="2">
    <location>
        <begin position="651"/>
        <end position="665"/>
    </location>
</feature>
<protein>
    <submittedName>
        <fullName evidence="3">Uncharacterized protein</fullName>
    </submittedName>
</protein>
<feature type="coiled-coil region" evidence="1">
    <location>
        <begin position="396"/>
        <end position="639"/>
    </location>
</feature>
<reference evidence="3 4" key="1">
    <citation type="submission" date="2018-06" db="EMBL/GenBank/DDBJ databases">
        <authorList>
            <consortium name="Pathogen Informatics"/>
            <person name="Doyle S."/>
        </authorList>
    </citation>
    <scope>NUCLEOTIDE SEQUENCE [LARGE SCALE GENOMIC DNA]</scope>
    <source>
        <strain evidence="3 4">NCTC13102</strain>
    </source>
</reference>
<feature type="coiled-coil region" evidence="1">
    <location>
        <begin position="334"/>
        <end position="361"/>
    </location>
</feature>
<keyword evidence="1" id="KW-0175">Coiled coil</keyword>
<evidence type="ECO:0000313" key="3">
    <source>
        <dbReference type="EMBL" id="SQC36484.1"/>
    </source>
</evidence>
<dbReference type="RefSeq" id="WP_112059306.1">
    <property type="nucleotide sequence ID" value="NZ_UAWL01000031.1"/>
</dbReference>
<proteinExistence type="predicted"/>
<evidence type="ECO:0000256" key="2">
    <source>
        <dbReference type="SAM" id="MobiDB-lite"/>
    </source>
</evidence>
<dbReference type="Proteomes" id="UP000250166">
    <property type="component" value="Unassembled WGS sequence"/>
</dbReference>
<dbReference type="EMBL" id="UAWL01000031">
    <property type="protein sequence ID" value="SQC36484.1"/>
    <property type="molecule type" value="Genomic_DNA"/>
</dbReference>
<feature type="coiled-coil region" evidence="1">
    <location>
        <begin position="231"/>
        <end position="270"/>
    </location>
</feature>
<dbReference type="AlphaFoldDB" id="A0A2X3EMA4"/>
<evidence type="ECO:0000256" key="1">
    <source>
        <dbReference type="SAM" id="Coils"/>
    </source>
</evidence>